<evidence type="ECO:0000313" key="2">
    <source>
        <dbReference type="Proteomes" id="UP000484988"/>
    </source>
</evidence>
<dbReference type="Proteomes" id="UP000484988">
    <property type="component" value="Unassembled WGS sequence"/>
</dbReference>
<reference evidence="1 2" key="1">
    <citation type="submission" date="2020-02" db="EMBL/GenBank/DDBJ databases">
        <title>Whole Genome Shotgun Sequence of Streptomyces sp. strain CWH03.</title>
        <authorList>
            <person name="Dohra H."/>
            <person name="Kodani S."/>
            <person name="Yamamura H."/>
        </authorList>
    </citation>
    <scope>NUCLEOTIDE SEQUENCE [LARGE SCALE GENOMIC DNA]</scope>
    <source>
        <strain evidence="1 2">CWH03</strain>
    </source>
</reference>
<accession>A0A6A0AYZ4</accession>
<organism evidence="1 2">
    <name type="scientific">Streptomyces pacificus</name>
    <dbReference type="NCBI Taxonomy" id="2705029"/>
    <lineage>
        <taxon>Bacteria</taxon>
        <taxon>Bacillati</taxon>
        <taxon>Actinomycetota</taxon>
        <taxon>Actinomycetes</taxon>
        <taxon>Kitasatosporales</taxon>
        <taxon>Streptomycetaceae</taxon>
        <taxon>Streptomyces</taxon>
    </lineage>
</organism>
<name>A0A6A0AYZ4_9ACTN</name>
<sequence>MEADGSRAASYAPYGPLLLRRVGRTTWRRSRIIDMAGSFTTEAAAAGRGAARNEDVSRYVRKAGGTAGRGGGVRYRQSGR</sequence>
<keyword evidence="2" id="KW-1185">Reference proteome</keyword>
<evidence type="ECO:0000313" key="1">
    <source>
        <dbReference type="EMBL" id="GFH37718.1"/>
    </source>
</evidence>
<comment type="caution">
    <text evidence="1">The sequence shown here is derived from an EMBL/GenBank/DDBJ whole genome shotgun (WGS) entry which is preliminary data.</text>
</comment>
<dbReference type="EMBL" id="BLLG01000011">
    <property type="protein sequence ID" value="GFH37718.1"/>
    <property type="molecule type" value="Genomic_DNA"/>
</dbReference>
<proteinExistence type="predicted"/>
<dbReference type="AlphaFoldDB" id="A0A6A0AYZ4"/>
<gene>
    <name evidence="1" type="ORF">SCWH03_39580</name>
</gene>
<protein>
    <submittedName>
        <fullName evidence="1">Uncharacterized protein</fullName>
    </submittedName>
</protein>